<feature type="compositionally biased region" description="Basic and acidic residues" evidence="1">
    <location>
        <begin position="235"/>
        <end position="249"/>
    </location>
</feature>
<keyword evidence="2" id="KW-1133">Transmembrane helix</keyword>
<evidence type="ECO:0000256" key="1">
    <source>
        <dbReference type="SAM" id="MobiDB-lite"/>
    </source>
</evidence>
<dbReference type="RefSeq" id="WP_317695909.1">
    <property type="nucleotide sequence ID" value="NZ_AP026801.1"/>
</dbReference>
<dbReference type="KEGG" id="xak:KIMC2_16810"/>
<dbReference type="EMBL" id="AP026801">
    <property type="protein sequence ID" value="BDR57119.1"/>
    <property type="molecule type" value="Genomic_DNA"/>
</dbReference>
<evidence type="ECO:0000313" key="4">
    <source>
        <dbReference type="Proteomes" id="UP001321804"/>
    </source>
</evidence>
<evidence type="ECO:0000256" key="2">
    <source>
        <dbReference type="SAM" id="Phobius"/>
    </source>
</evidence>
<feature type="region of interest" description="Disordered" evidence="1">
    <location>
        <begin position="66"/>
        <end position="111"/>
    </location>
</feature>
<keyword evidence="4" id="KW-1185">Reference proteome</keyword>
<protein>
    <recommendedName>
        <fullName evidence="5">DUF5067 domain-containing protein</fullName>
    </recommendedName>
</protein>
<sequence length="249" mass="28195">MSKKYRSRNGSLHTYEFYKERRDDPSWEDDFLRIRAIRQRNFLIAIVAVIAVVIIGGFIYEEGQKGKSQNTAVESSSSSSTASSKSKVSESSSSESSKVEQSSKPTENKTSNNAEQIKKFLIGKTYKVVPFLYDGINANQAAHTNKAPQNFVKDNITILHFIDSSTVTQNGVNGNNQQKNENYQTSDSTITIGALKIPYQMNNGAAEFHSWNTEDQNGHKVTWKIEPYHENNNQDEDHHDHNNDDDHHH</sequence>
<gene>
    <name evidence="3" type="ORF">KIMC2_16810</name>
</gene>
<evidence type="ECO:0008006" key="5">
    <source>
        <dbReference type="Google" id="ProtNLM"/>
    </source>
</evidence>
<dbReference type="Proteomes" id="UP001321804">
    <property type="component" value="Chromosome"/>
</dbReference>
<feature type="compositionally biased region" description="Low complexity" evidence="1">
    <location>
        <begin position="73"/>
        <end position="104"/>
    </location>
</feature>
<keyword evidence="2" id="KW-0812">Transmembrane</keyword>
<organism evidence="3 4">
    <name type="scientific">Xylocopilactobacillus apis</name>
    <dbReference type="NCBI Taxonomy" id="2932183"/>
    <lineage>
        <taxon>Bacteria</taxon>
        <taxon>Bacillati</taxon>
        <taxon>Bacillota</taxon>
        <taxon>Bacilli</taxon>
        <taxon>Lactobacillales</taxon>
        <taxon>Lactobacillaceae</taxon>
        <taxon>Xylocopilactobacillus</taxon>
    </lineage>
</organism>
<proteinExistence type="predicted"/>
<evidence type="ECO:0000313" key="3">
    <source>
        <dbReference type="EMBL" id="BDR57119.1"/>
    </source>
</evidence>
<dbReference type="AlphaFoldDB" id="A0AAU9CSZ6"/>
<keyword evidence="2" id="KW-0472">Membrane</keyword>
<feature type="region of interest" description="Disordered" evidence="1">
    <location>
        <begin position="230"/>
        <end position="249"/>
    </location>
</feature>
<name>A0AAU9CSZ6_9LACO</name>
<accession>A0AAU9CSZ6</accession>
<reference evidence="3 4" key="1">
    <citation type="journal article" date="2023" name="Microbiol. Spectr.">
        <title>Symbiosis of Carpenter Bees with Uncharacterized Lactic Acid Bacteria Showing NAD Auxotrophy.</title>
        <authorList>
            <person name="Kawasaki S."/>
            <person name="Ozawa K."/>
            <person name="Mori T."/>
            <person name="Yamamoto A."/>
            <person name="Ito M."/>
            <person name="Ohkuma M."/>
            <person name="Sakamoto M."/>
            <person name="Matsutani M."/>
        </authorList>
    </citation>
    <scope>NUCLEOTIDE SEQUENCE [LARGE SCALE GENOMIC DNA]</scope>
    <source>
        <strain evidence="3 4">KimC2</strain>
    </source>
</reference>
<feature type="transmembrane region" description="Helical" evidence="2">
    <location>
        <begin position="42"/>
        <end position="60"/>
    </location>
</feature>